<organism evidence="2 3">
    <name type="scientific">Streptomyces bugieae</name>
    <dbReference type="NCBI Taxonomy" id="3098223"/>
    <lineage>
        <taxon>Bacteria</taxon>
        <taxon>Bacillati</taxon>
        <taxon>Actinomycetota</taxon>
        <taxon>Actinomycetes</taxon>
        <taxon>Kitasatosporales</taxon>
        <taxon>Streptomycetaceae</taxon>
        <taxon>Streptomyces</taxon>
    </lineage>
</organism>
<proteinExistence type="predicted"/>
<keyword evidence="1" id="KW-0812">Transmembrane</keyword>
<keyword evidence="1" id="KW-1133">Transmembrane helix</keyword>
<gene>
    <name evidence="2" type="ORF">V2J85_08260</name>
</gene>
<dbReference type="RefSeq" id="WP_261954071.1">
    <property type="nucleotide sequence ID" value="NZ_JAZBJP010000002.1"/>
</dbReference>
<feature type="transmembrane region" description="Helical" evidence="1">
    <location>
        <begin position="62"/>
        <end position="83"/>
    </location>
</feature>
<accession>A0ABU7NKF6</accession>
<name>A0ABU7NKF6_9ACTN</name>
<dbReference type="InterPro" id="IPR009937">
    <property type="entry name" value="Phage_holin_3_6"/>
</dbReference>
<evidence type="ECO:0000313" key="3">
    <source>
        <dbReference type="Proteomes" id="UP001307760"/>
    </source>
</evidence>
<evidence type="ECO:0000256" key="1">
    <source>
        <dbReference type="SAM" id="Phobius"/>
    </source>
</evidence>
<evidence type="ECO:0000313" key="2">
    <source>
        <dbReference type="EMBL" id="MEE4419344.1"/>
    </source>
</evidence>
<protein>
    <submittedName>
        <fullName evidence="2">Phage holin family protein</fullName>
    </submittedName>
</protein>
<keyword evidence="1" id="KW-0472">Membrane</keyword>
<dbReference type="EMBL" id="JAZBJP010000002">
    <property type="protein sequence ID" value="MEE4419344.1"/>
    <property type="molecule type" value="Genomic_DNA"/>
</dbReference>
<dbReference type="Proteomes" id="UP001307760">
    <property type="component" value="Unassembled WGS sequence"/>
</dbReference>
<sequence>MATLVQAELERARDELTARARETRLGSLALAAGGVCASLALLSAHEAVLRAAERHWPPPQRAAATMALGYASGAAALASFGCWRLRKARAASRGAVVQMIPDRTAD</sequence>
<reference evidence="2 3" key="1">
    <citation type="submission" date="2023-12" db="EMBL/GenBank/DDBJ databases">
        <title>30 novel species of actinomycetes from the DSMZ collection.</title>
        <authorList>
            <person name="Nouioui I."/>
        </authorList>
    </citation>
    <scope>NUCLEOTIDE SEQUENCE [LARGE SCALE GENOMIC DNA]</scope>
    <source>
        <strain evidence="2 3">DSM 41528</strain>
    </source>
</reference>
<feature type="transmembrane region" description="Helical" evidence="1">
    <location>
        <begin position="25"/>
        <end position="42"/>
    </location>
</feature>
<comment type="caution">
    <text evidence="2">The sequence shown here is derived from an EMBL/GenBank/DDBJ whole genome shotgun (WGS) entry which is preliminary data.</text>
</comment>
<keyword evidence="3" id="KW-1185">Reference proteome</keyword>
<dbReference type="Pfam" id="PF07332">
    <property type="entry name" value="Phage_holin_3_6"/>
    <property type="match status" value="1"/>
</dbReference>